<evidence type="ECO:0000256" key="3">
    <source>
        <dbReference type="ARBA" id="ARBA00022989"/>
    </source>
</evidence>
<keyword evidence="6" id="KW-0040">ANK repeat</keyword>
<keyword evidence="3" id="KW-1133">Transmembrane helix</keyword>
<dbReference type="PANTHER" id="PTHR28234:SF1">
    <property type="entry name" value="NUCLEAR CONTROL OF ATPASE PROTEIN 2"/>
    <property type="match status" value="1"/>
</dbReference>
<comment type="subcellular location">
    <subcellularLocation>
        <location evidence="1">Mitochondrion membrane</location>
        <topology evidence="1">Multi-pass membrane protein</topology>
    </subcellularLocation>
</comment>
<protein>
    <submittedName>
        <fullName evidence="7">Uncharacterized protein</fullName>
    </submittedName>
</protein>
<evidence type="ECO:0000313" key="8">
    <source>
        <dbReference type="Proteomes" id="UP000266643"/>
    </source>
</evidence>
<dbReference type="VEuPathDB" id="FungiDB:H257_13152"/>
<dbReference type="PROSITE" id="PS50297">
    <property type="entry name" value="ANK_REP_REGION"/>
    <property type="match status" value="1"/>
</dbReference>
<dbReference type="VEuPathDB" id="FungiDB:H257_13153"/>
<dbReference type="AlphaFoldDB" id="A0A397CHR2"/>
<keyword evidence="5" id="KW-0472">Membrane</keyword>
<reference evidence="7 8" key="1">
    <citation type="submission" date="2018-08" db="EMBL/GenBank/DDBJ databases">
        <title>Aphanomyces genome sequencing and annotation.</title>
        <authorList>
            <person name="Minardi D."/>
            <person name="Oidtmann B."/>
            <person name="Van Der Giezen M."/>
            <person name="Studholme D.J."/>
        </authorList>
    </citation>
    <scope>NUCLEOTIDE SEQUENCE [LARGE SCALE GENOMIC DNA]</scope>
    <source>
        <strain evidence="7 8">D2</strain>
    </source>
</reference>
<evidence type="ECO:0000256" key="2">
    <source>
        <dbReference type="ARBA" id="ARBA00022692"/>
    </source>
</evidence>
<keyword evidence="4" id="KW-0496">Mitochondrion</keyword>
<dbReference type="InterPro" id="IPR036770">
    <property type="entry name" value="Ankyrin_rpt-contain_sf"/>
</dbReference>
<dbReference type="Proteomes" id="UP000266643">
    <property type="component" value="Unassembled WGS sequence"/>
</dbReference>
<sequence>MKPPIKSQSDMTGTIAESPRSFALSTMPTMALRKLHAMRDLAKLPFTVEPSCNTRLHYAAACNKLNAVISILQDRMQNDNGNSALHVACALGRVSLVKELLDSNDDLDCINHVCAAVEDTHETLPSCFVEAEVVARYCVDSVVESWDRQMLDGDDMAPSKAAIVQAKIRHELRLLHENGDVSESIQHMAAYFLELMHQLAHNTIAVADVVDAHHRMESFLVANATSQHIVVFESAMLELTRAAVFTALHESLRALLSFGAFVPSALRYWKRQLKQPLDLFLLTLPDKVWEPSGGVISTDDKIRILDETYETMLVIIVHIGELKQQMLKWPHAEPKRYQDMLHTSRTLLLKVFSTKHLTIRPNAVTIDAAETVGASALASSVSVGAVGVSLGVVYVVRNSHQLHDLALTMHKGIRDFVVDHMVVPLNKKSLIQDPLALNDSKESLQRMLADFIHDTNPSLPLSVQHDMVANMDMSVVSLQYEKELPKAVRNLVTGDIVRMMLIQIQFIKKELMVAMKAIDDLMDANQLNMQMMATLPMFVVAGGVYFAISKTSRLLYQFTSSAMYEDPKSVASQIRYTLRDIERLLNMQNTSHASIDSLPGLSSQMSTSTMSPLLRAASAAGDGSGNTTLGVRDMGYLVVLLDQLQQLFERNRGYFDDAEQKRFDEDVNDLVGDHMLVSQQLAVIARMYHSHAFLAQGVSSKWFH</sequence>
<evidence type="ECO:0000256" key="4">
    <source>
        <dbReference type="ARBA" id="ARBA00023128"/>
    </source>
</evidence>
<dbReference type="SMART" id="SM00248">
    <property type="entry name" value="ANK"/>
    <property type="match status" value="2"/>
</dbReference>
<name>A0A397CHR2_APHAT</name>
<dbReference type="PANTHER" id="PTHR28234">
    <property type="entry name" value="NUCLEAR CONTROL OF ATPASE PROTEIN 2"/>
    <property type="match status" value="1"/>
</dbReference>
<dbReference type="InterPro" id="IPR002110">
    <property type="entry name" value="Ankyrin_rpt"/>
</dbReference>
<dbReference type="InterPro" id="IPR013946">
    <property type="entry name" value="NCA2-like"/>
</dbReference>
<evidence type="ECO:0000256" key="6">
    <source>
        <dbReference type="PROSITE-ProRule" id="PRU00023"/>
    </source>
</evidence>
<dbReference type="GO" id="GO:0005741">
    <property type="term" value="C:mitochondrial outer membrane"/>
    <property type="evidence" value="ECO:0007669"/>
    <property type="project" value="TreeGrafter"/>
</dbReference>
<dbReference type="Gene3D" id="1.25.40.20">
    <property type="entry name" value="Ankyrin repeat-containing domain"/>
    <property type="match status" value="1"/>
</dbReference>
<organism evidence="7 8">
    <name type="scientific">Aphanomyces astaci</name>
    <name type="common">Crayfish plague agent</name>
    <dbReference type="NCBI Taxonomy" id="112090"/>
    <lineage>
        <taxon>Eukaryota</taxon>
        <taxon>Sar</taxon>
        <taxon>Stramenopiles</taxon>
        <taxon>Oomycota</taxon>
        <taxon>Saprolegniomycetes</taxon>
        <taxon>Saprolegniales</taxon>
        <taxon>Verrucalvaceae</taxon>
        <taxon>Aphanomyces</taxon>
    </lineage>
</organism>
<gene>
    <name evidence="7" type="ORF">DYB30_001255</name>
</gene>
<dbReference type="PROSITE" id="PS50088">
    <property type="entry name" value="ANK_REPEAT"/>
    <property type="match status" value="1"/>
</dbReference>
<dbReference type="Pfam" id="PF08637">
    <property type="entry name" value="NCA2"/>
    <property type="match status" value="1"/>
</dbReference>
<dbReference type="Pfam" id="PF12796">
    <property type="entry name" value="Ank_2"/>
    <property type="match status" value="1"/>
</dbReference>
<proteinExistence type="predicted"/>
<comment type="caution">
    <text evidence="7">The sequence shown here is derived from an EMBL/GenBank/DDBJ whole genome shotgun (WGS) entry which is preliminary data.</text>
</comment>
<dbReference type="EMBL" id="QUTD01008345">
    <property type="protein sequence ID" value="RHY46634.1"/>
    <property type="molecule type" value="Genomic_DNA"/>
</dbReference>
<evidence type="ECO:0000313" key="7">
    <source>
        <dbReference type="EMBL" id="RHY46634.1"/>
    </source>
</evidence>
<evidence type="ECO:0000256" key="1">
    <source>
        <dbReference type="ARBA" id="ARBA00004225"/>
    </source>
</evidence>
<dbReference type="SUPFAM" id="SSF48403">
    <property type="entry name" value="Ankyrin repeat"/>
    <property type="match status" value="1"/>
</dbReference>
<feature type="repeat" description="ANK" evidence="6">
    <location>
        <begin position="80"/>
        <end position="112"/>
    </location>
</feature>
<keyword evidence="2" id="KW-0812">Transmembrane</keyword>
<accession>A0A397CHR2</accession>
<evidence type="ECO:0000256" key="5">
    <source>
        <dbReference type="ARBA" id="ARBA00023136"/>
    </source>
</evidence>